<evidence type="ECO:0000256" key="4">
    <source>
        <dbReference type="ARBA" id="ARBA00017068"/>
    </source>
</evidence>
<dbReference type="PANTHER" id="PTHR11902:SF1">
    <property type="entry name" value="ENOLASE"/>
    <property type="match status" value="1"/>
</dbReference>
<dbReference type="SFLD" id="SFLDF00002">
    <property type="entry name" value="enolase"/>
    <property type="match status" value="1"/>
</dbReference>
<evidence type="ECO:0000256" key="8">
    <source>
        <dbReference type="ARBA" id="ARBA00023239"/>
    </source>
</evidence>
<comment type="cofactor">
    <cofactor evidence="9">
        <name>Mg(2+)</name>
        <dbReference type="ChEBI" id="CHEBI:18420"/>
    </cofactor>
    <text evidence="9">Binds a second Mg(2+) ion via substrate during catalysis.</text>
</comment>
<accession>A0A329QCH2</accession>
<dbReference type="InterPro" id="IPR020810">
    <property type="entry name" value="Enolase_C"/>
</dbReference>
<feature type="binding site" evidence="9">
    <location>
        <position position="364"/>
    </location>
    <ligand>
        <name>(2R)-2-phosphoglycerate</name>
        <dbReference type="ChEBI" id="CHEBI:58289"/>
    </ligand>
</feature>
<sequence length="428" mass="44731">MPEIANVDAWEALDSRGRPTVACCVTLSEGTQGVAAVPSGASTGRHEARELRDGDERYGGFGVRAAAGHVRGELAAAVVGRLAGDQRAVDDALRRADGTRHLERLGANAVLAVSVATARASAASHDQPLWQVIGSDPLLPLPMVNIVSGGAHADGLIDIQDILAVPVGATSFAEAIEWAGRVRLGTARAAEELGIVASLVADEGGIAGRLPNNRAALELVARGVEASGLVLGEEIGLALDIAATQLLTADGRYRLETEDRTLDAVELVDEIAAWCAAFPLVSVEDLLGEDDWEGWRYASQQLRTIQVLGDDLFVTQLDRLDRGVEDGIANAVLVKVNQNGTLTGGLDVVTRARAAAYAPVISARSGETEDTWIADLAVGSRAGQIKVGSTTRSERTAKWNRLLQLEHQLAGSNAGRYAGPAALAPYGG</sequence>
<dbReference type="Gene3D" id="3.20.20.120">
    <property type="entry name" value="Enolase-like C-terminal domain"/>
    <property type="match status" value="1"/>
</dbReference>
<evidence type="ECO:0000313" key="14">
    <source>
        <dbReference type="EMBL" id="RAW10083.1"/>
    </source>
</evidence>
<feature type="binding site" evidence="9 11">
    <location>
        <position position="240"/>
    </location>
    <ligand>
        <name>Mg(2+)</name>
        <dbReference type="ChEBI" id="CHEBI:18420"/>
    </ligand>
</feature>
<keyword evidence="5 9" id="KW-0964">Secreted</keyword>
<dbReference type="InterPro" id="IPR029017">
    <property type="entry name" value="Enolase-like_N"/>
</dbReference>
<dbReference type="PANTHER" id="PTHR11902">
    <property type="entry name" value="ENOLASE"/>
    <property type="match status" value="1"/>
</dbReference>
<feature type="active site" description="Proton acceptor" evidence="9 10">
    <location>
        <position position="335"/>
    </location>
</feature>
<feature type="domain" description="Enolase N-terminal" evidence="13">
    <location>
        <begin position="4"/>
        <end position="133"/>
    </location>
</feature>
<evidence type="ECO:0000256" key="11">
    <source>
        <dbReference type="PIRSR" id="PIRSR001400-3"/>
    </source>
</evidence>
<feature type="binding site" evidence="9 11">
    <location>
        <position position="310"/>
    </location>
    <ligand>
        <name>Mg(2+)</name>
        <dbReference type="ChEBI" id="CHEBI:18420"/>
    </ligand>
</feature>
<comment type="caution">
    <text evidence="14">The sequence shown here is derived from an EMBL/GenBank/DDBJ whole genome shotgun (WGS) entry which is preliminary data.</text>
</comment>
<feature type="binding site" evidence="9">
    <location>
        <position position="365"/>
    </location>
    <ligand>
        <name>(2R)-2-phosphoglycerate</name>
        <dbReference type="ChEBI" id="CHEBI:58289"/>
    </ligand>
</feature>
<evidence type="ECO:0000313" key="15">
    <source>
        <dbReference type="Proteomes" id="UP000250462"/>
    </source>
</evidence>
<dbReference type="OrthoDB" id="4577602at2"/>
<dbReference type="HAMAP" id="MF_00318">
    <property type="entry name" value="Enolase"/>
    <property type="match status" value="1"/>
</dbReference>
<dbReference type="SMART" id="SM01193">
    <property type="entry name" value="Enolase_N"/>
    <property type="match status" value="1"/>
</dbReference>
<evidence type="ECO:0000256" key="2">
    <source>
        <dbReference type="ARBA" id="ARBA00009604"/>
    </source>
</evidence>
<feature type="binding site" evidence="9">
    <location>
        <position position="386"/>
    </location>
    <ligand>
        <name>(2R)-2-phosphoglycerate</name>
        <dbReference type="ChEBI" id="CHEBI:58289"/>
    </ligand>
</feature>
<comment type="similarity">
    <text evidence="2 9">Belongs to the enolase family.</text>
</comment>
<dbReference type="Proteomes" id="UP000250462">
    <property type="component" value="Unassembled WGS sequence"/>
</dbReference>
<keyword evidence="9" id="KW-0963">Cytoplasm</keyword>
<evidence type="ECO:0000259" key="12">
    <source>
        <dbReference type="SMART" id="SM01192"/>
    </source>
</evidence>
<comment type="catalytic activity">
    <reaction evidence="9">
        <text>(2R)-2-phosphoglycerate = phosphoenolpyruvate + H2O</text>
        <dbReference type="Rhea" id="RHEA:10164"/>
        <dbReference type="ChEBI" id="CHEBI:15377"/>
        <dbReference type="ChEBI" id="CHEBI:58289"/>
        <dbReference type="ChEBI" id="CHEBI:58702"/>
        <dbReference type="EC" id="4.2.1.11"/>
    </reaction>
</comment>
<keyword evidence="8 9" id="KW-0456">Lyase</keyword>
<keyword evidence="7 9" id="KW-0324">Glycolysis</keyword>
<dbReference type="GO" id="GO:0004634">
    <property type="term" value="F:phosphopyruvate hydratase activity"/>
    <property type="evidence" value="ECO:0007669"/>
    <property type="project" value="UniProtKB-UniRule"/>
</dbReference>
<dbReference type="EC" id="4.2.1.11" evidence="3 9"/>
<feature type="domain" description="Enolase C-terminal TIM barrel" evidence="12">
    <location>
        <begin position="136"/>
        <end position="425"/>
    </location>
</feature>
<dbReference type="SUPFAM" id="SSF51604">
    <property type="entry name" value="Enolase C-terminal domain-like"/>
    <property type="match status" value="1"/>
</dbReference>
<dbReference type="PIRSF" id="PIRSF001400">
    <property type="entry name" value="Enolase"/>
    <property type="match status" value="1"/>
</dbReference>
<dbReference type="InterPro" id="IPR036849">
    <property type="entry name" value="Enolase-like_C_sf"/>
</dbReference>
<evidence type="ECO:0000256" key="5">
    <source>
        <dbReference type="ARBA" id="ARBA00022525"/>
    </source>
</evidence>
<dbReference type="InterPro" id="IPR020811">
    <property type="entry name" value="Enolase_N"/>
</dbReference>
<feature type="binding site" evidence="9 11">
    <location>
        <position position="284"/>
    </location>
    <ligand>
        <name>Mg(2+)</name>
        <dbReference type="ChEBI" id="CHEBI:18420"/>
    </ligand>
</feature>
<feature type="active site" description="Proton donor" evidence="9 10">
    <location>
        <position position="203"/>
    </location>
</feature>
<evidence type="ECO:0000256" key="6">
    <source>
        <dbReference type="ARBA" id="ARBA00022842"/>
    </source>
</evidence>
<dbReference type="SFLD" id="SFLDG00178">
    <property type="entry name" value="enolase"/>
    <property type="match status" value="1"/>
</dbReference>
<dbReference type="UniPathway" id="UPA00109">
    <property type="reaction ID" value="UER00187"/>
</dbReference>
<keyword evidence="14" id="KW-0670">Pyruvate</keyword>
<dbReference type="SFLD" id="SFLDS00001">
    <property type="entry name" value="Enolase"/>
    <property type="match status" value="1"/>
</dbReference>
<evidence type="ECO:0000259" key="13">
    <source>
        <dbReference type="SMART" id="SM01193"/>
    </source>
</evidence>
<keyword evidence="6 9" id="KW-0460">Magnesium</keyword>
<comment type="cofactor">
    <cofactor evidence="11">
        <name>Mg(2+)</name>
        <dbReference type="ChEBI" id="CHEBI:18420"/>
    </cofactor>
    <text evidence="11">Mg(2+) is required for catalysis and for stabilizing the dimer.</text>
</comment>
<dbReference type="Gene3D" id="3.30.390.10">
    <property type="entry name" value="Enolase-like, N-terminal domain"/>
    <property type="match status" value="1"/>
</dbReference>
<keyword evidence="15" id="KW-1185">Reference proteome</keyword>
<comment type="function">
    <text evidence="9">Catalyzes the reversible conversion of 2-phosphoglycerate (2-PG) into phosphoenolpyruvate (PEP). It is essential for the degradation of carbohydrates via glycolysis.</text>
</comment>
<dbReference type="Pfam" id="PF00113">
    <property type="entry name" value="Enolase_C"/>
    <property type="match status" value="1"/>
</dbReference>
<evidence type="ECO:0000256" key="3">
    <source>
        <dbReference type="ARBA" id="ARBA00012058"/>
    </source>
</evidence>
<reference evidence="14 15" key="1">
    <citation type="submission" date="2018-06" db="EMBL/GenBank/DDBJ databases">
        <title>Phytoactinopolyspora halophila sp. nov., a novel halophilic actinomycete isolated from a saline soil in China.</title>
        <authorList>
            <person name="Tang S.-K."/>
        </authorList>
    </citation>
    <scope>NUCLEOTIDE SEQUENCE [LARGE SCALE GENOMIC DNA]</scope>
    <source>
        <strain evidence="14 15">YIM 96934</strain>
    </source>
</reference>
<comment type="pathway">
    <text evidence="1 9">Carbohydrate degradation; glycolysis; pyruvate from D-glyceraldehyde 3-phosphate: step 4/5.</text>
</comment>
<dbReference type="SMART" id="SM01192">
    <property type="entry name" value="Enolase_C"/>
    <property type="match status" value="1"/>
</dbReference>
<dbReference type="GO" id="GO:0006096">
    <property type="term" value="P:glycolytic process"/>
    <property type="evidence" value="ECO:0007669"/>
    <property type="project" value="UniProtKB-UniRule"/>
</dbReference>
<evidence type="ECO:0000256" key="10">
    <source>
        <dbReference type="PIRSR" id="PIRSR001400-1"/>
    </source>
</evidence>
<dbReference type="GO" id="GO:0000015">
    <property type="term" value="C:phosphopyruvate hydratase complex"/>
    <property type="evidence" value="ECO:0007669"/>
    <property type="project" value="InterPro"/>
</dbReference>
<comment type="subcellular location">
    <subcellularLocation>
        <location evidence="9">Cytoplasm</location>
    </subcellularLocation>
    <subcellularLocation>
        <location evidence="9">Secreted</location>
    </subcellularLocation>
    <subcellularLocation>
        <location evidence="9">Cell surface</location>
    </subcellularLocation>
    <text evidence="9">Fractions of enolase are present in both the cytoplasm and on the cell surface.</text>
</comment>
<dbReference type="GO" id="GO:0005576">
    <property type="term" value="C:extracellular region"/>
    <property type="evidence" value="ECO:0007669"/>
    <property type="project" value="UniProtKB-SubCell"/>
</dbReference>
<evidence type="ECO:0000256" key="7">
    <source>
        <dbReference type="ARBA" id="ARBA00023152"/>
    </source>
</evidence>
<protein>
    <recommendedName>
        <fullName evidence="4 9">Enolase</fullName>
        <ecNumber evidence="3 9">4.2.1.11</ecNumber>
    </recommendedName>
    <alternativeName>
        <fullName evidence="9">2-phospho-D-glycerate hydro-lyase</fullName>
    </alternativeName>
    <alternativeName>
        <fullName evidence="9">2-phosphoglycerate dehydratase</fullName>
    </alternativeName>
</protein>
<dbReference type="SUPFAM" id="SSF54826">
    <property type="entry name" value="Enolase N-terminal domain-like"/>
    <property type="match status" value="1"/>
</dbReference>
<name>A0A329QCH2_9ACTN</name>
<dbReference type="PRINTS" id="PR00148">
    <property type="entry name" value="ENOLASE"/>
</dbReference>
<dbReference type="AlphaFoldDB" id="A0A329QCH2"/>
<dbReference type="EMBL" id="QMIG01000030">
    <property type="protein sequence ID" value="RAW10083.1"/>
    <property type="molecule type" value="Genomic_DNA"/>
</dbReference>
<feature type="binding site" evidence="9">
    <location>
        <position position="335"/>
    </location>
    <ligand>
        <name>(2R)-2-phosphoglycerate</name>
        <dbReference type="ChEBI" id="CHEBI:58289"/>
    </ligand>
</feature>
<keyword evidence="9 11" id="KW-0479">Metal-binding</keyword>
<evidence type="ECO:0000256" key="1">
    <source>
        <dbReference type="ARBA" id="ARBA00005031"/>
    </source>
</evidence>
<gene>
    <name evidence="9" type="primary">eno</name>
    <name evidence="14" type="ORF">DPM12_19580</name>
</gene>
<dbReference type="GO" id="GO:0009986">
    <property type="term" value="C:cell surface"/>
    <property type="evidence" value="ECO:0007669"/>
    <property type="project" value="UniProtKB-SubCell"/>
</dbReference>
<dbReference type="InterPro" id="IPR000941">
    <property type="entry name" value="Enolase"/>
</dbReference>
<evidence type="ECO:0000256" key="9">
    <source>
        <dbReference type="HAMAP-Rule" id="MF_00318"/>
    </source>
</evidence>
<proteinExistence type="inferred from homology"/>
<feature type="binding site" evidence="9">
    <location>
        <position position="160"/>
    </location>
    <ligand>
        <name>(2R)-2-phosphoglycerate</name>
        <dbReference type="ChEBI" id="CHEBI:58289"/>
    </ligand>
</feature>
<organism evidence="14 15">
    <name type="scientific">Phytoactinopolyspora halophila</name>
    <dbReference type="NCBI Taxonomy" id="1981511"/>
    <lineage>
        <taxon>Bacteria</taxon>
        <taxon>Bacillati</taxon>
        <taxon>Actinomycetota</taxon>
        <taxon>Actinomycetes</taxon>
        <taxon>Jiangellales</taxon>
        <taxon>Jiangellaceae</taxon>
        <taxon>Phytoactinopolyspora</taxon>
    </lineage>
</organism>
<dbReference type="GO" id="GO:0000287">
    <property type="term" value="F:magnesium ion binding"/>
    <property type="evidence" value="ECO:0007669"/>
    <property type="project" value="UniProtKB-UniRule"/>
</dbReference>
<dbReference type="Pfam" id="PF03952">
    <property type="entry name" value="Enolase_N"/>
    <property type="match status" value="1"/>
</dbReference>